<dbReference type="AlphaFoldDB" id="A0AAD7FSS3"/>
<reference evidence="7" key="1">
    <citation type="submission" date="2023-03" db="EMBL/GenBank/DDBJ databases">
        <title>Massive genome expansion in bonnet fungi (Mycena s.s.) driven by repeated elements and novel gene families across ecological guilds.</title>
        <authorList>
            <consortium name="Lawrence Berkeley National Laboratory"/>
            <person name="Harder C.B."/>
            <person name="Miyauchi S."/>
            <person name="Viragh M."/>
            <person name="Kuo A."/>
            <person name="Thoen E."/>
            <person name="Andreopoulos B."/>
            <person name="Lu D."/>
            <person name="Skrede I."/>
            <person name="Drula E."/>
            <person name="Henrissat B."/>
            <person name="Morin E."/>
            <person name="Kohler A."/>
            <person name="Barry K."/>
            <person name="LaButti K."/>
            <person name="Morin E."/>
            <person name="Salamov A."/>
            <person name="Lipzen A."/>
            <person name="Mereny Z."/>
            <person name="Hegedus B."/>
            <person name="Baldrian P."/>
            <person name="Stursova M."/>
            <person name="Weitz H."/>
            <person name="Taylor A."/>
            <person name="Grigoriev I.V."/>
            <person name="Nagy L.G."/>
            <person name="Martin F."/>
            <person name="Kauserud H."/>
        </authorList>
    </citation>
    <scope>NUCLEOTIDE SEQUENCE</scope>
    <source>
        <strain evidence="7">9284</strain>
    </source>
</reference>
<dbReference type="EMBL" id="JARKIF010000006">
    <property type="protein sequence ID" value="KAJ7636269.1"/>
    <property type="molecule type" value="Genomic_DNA"/>
</dbReference>
<evidence type="ECO:0000313" key="7">
    <source>
        <dbReference type="EMBL" id="KAJ7636269.1"/>
    </source>
</evidence>
<dbReference type="Proteomes" id="UP001221142">
    <property type="component" value="Unassembled WGS sequence"/>
</dbReference>
<dbReference type="InterPro" id="IPR002893">
    <property type="entry name" value="Znf_MYND"/>
</dbReference>
<evidence type="ECO:0000259" key="6">
    <source>
        <dbReference type="PROSITE" id="PS50865"/>
    </source>
</evidence>
<dbReference type="Gene3D" id="6.10.140.2220">
    <property type="match status" value="1"/>
</dbReference>
<name>A0AAD7FSS3_9AGAR</name>
<evidence type="ECO:0000256" key="5">
    <source>
        <dbReference type="SAM" id="MobiDB-lite"/>
    </source>
</evidence>
<dbReference type="SUPFAM" id="SSF144232">
    <property type="entry name" value="HIT/MYND zinc finger-like"/>
    <property type="match status" value="1"/>
</dbReference>
<dbReference type="GO" id="GO:0008270">
    <property type="term" value="F:zinc ion binding"/>
    <property type="evidence" value="ECO:0007669"/>
    <property type="project" value="UniProtKB-KW"/>
</dbReference>
<proteinExistence type="predicted"/>
<accession>A0AAD7FSS3</accession>
<keyword evidence="8" id="KW-1185">Reference proteome</keyword>
<comment type="caution">
    <text evidence="7">The sequence shown here is derived from an EMBL/GenBank/DDBJ whole genome shotgun (WGS) entry which is preliminary data.</text>
</comment>
<evidence type="ECO:0000256" key="4">
    <source>
        <dbReference type="PROSITE-ProRule" id="PRU00134"/>
    </source>
</evidence>
<feature type="domain" description="MYND-type" evidence="6">
    <location>
        <begin position="627"/>
        <end position="669"/>
    </location>
</feature>
<gene>
    <name evidence="7" type="ORF">FB45DRAFT_1024396</name>
</gene>
<dbReference type="PROSITE" id="PS50865">
    <property type="entry name" value="ZF_MYND_2"/>
    <property type="match status" value="1"/>
</dbReference>
<organism evidence="7 8">
    <name type="scientific">Roridomyces roridus</name>
    <dbReference type="NCBI Taxonomy" id="1738132"/>
    <lineage>
        <taxon>Eukaryota</taxon>
        <taxon>Fungi</taxon>
        <taxon>Dikarya</taxon>
        <taxon>Basidiomycota</taxon>
        <taxon>Agaricomycotina</taxon>
        <taxon>Agaricomycetes</taxon>
        <taxon>Agaricomycetidae</taxon>
        <taxon>Agaricales</taxon>
        <taxon>Marasmiineae</taxon>
        <taxon>Mycenaceae</taxon>
        <taxon>Roridomyces</taxon>
    </lineage>
</organism>
<evidence type="ECO:0000256" key="2">
    <source>
        <dbReference type="ARBA" id="ARBA00022771"/>
    </source>
</evidence>
<keyword evidence="1" id="KW-0479">Metal-binding</keyword>
<protein>
    <recommendedName>
        <fullName evidence="6">MYND-type domain-containing protein</fullName>
    </recommendedName>
</protein>
<keyword evidence="3" id="KW-0862">Zinc</keyword>
<feature type="region of interest" description="Disordered" evidence="5">
    <location>
        <begin position="44"/>
        <end position="86"/>
    </location>
</feature>
<evidence type="ECO:0000313" key="8">
    <source>
        <dbReference type="Proteomes" id="UP001221142"/>
    </source>
</evidence>
<sequence>MILSKFDTQTRSHFPPSRLCIIHYPTLPRLHLLPFGSKAGLSNPGHLNFQPLPRRHKTGADDEVEETSLPSDLNSEENESKEEKEELCFQLEDDEEGIGGQAPHWEPLLHRMANDLKPQISEYFPPSDVDIALKPFVRDKTQLPPPDASGGCAGCGGYTGWPGEEKRPTAATEKALKDLNQIHNYNAEGIYRVSIPSEESGYVGVNELDEKKGLVPVPIVLWVLRVLRRRISIERSRFPAFLLHSSCISAFNPTCSRINYQCLTYNFCSPYHACSDPPTLVTLFLSRRILVCLIFSLRRNETRIESSFVFVRLTLIKSHTGPTQILDNHARIVSHYKQHQAFLLLVVLHLLALLSILSEAQHQAFLPVCYANLDPEKIPAAPLLDELADRPRAVEDIIVKPLHGLHVFHDDPPTWAIMASTPRFWSWVVKTLAFFPDIKDPHVRVVMLNDIGGFLADTGADEFSLEHKTESECDFAEELVSAILLFCDTDETHEDAPYVVGESIKLIQRMVLTSSPFWAEELLERGLLRALVLITLKCESQGWKRWQLDYHVGFLLQNLLSPALVYYYAVATFEESLENVRSLISGDAFKRSELYEHWQEFLACAQERLDALDEFVAKTVAYKACDNLGCGSIENTGSVAGRCSGCQGFYYCSRQCQKVDWKAGHRTFCDTHRNILLTQRAPDPHLVFAERSFLRYLVDRKYVNERRSIWAQQVNVLAAQTTDRMPTLFTLFDLCESPPLITVYDACLWGFKESDNKLTPEWEDLVERARRSEGHMQLHGLRILESPPRVWVIPLRSESAESYERLQDLAGRVRAGEVEETGILGEIDVILWSLGNALEIHQR</sequence>
<keyword evidence="2 4" id="KW-0863">Zinc-finger</keyword>
<dbReference type="Pfam" id="PF01753">
    <property type="entry name" value="zf-MYND"/>
    <property type="match status" value="1"/>
</dbReference>
<evidence type="ECO:0000256" key="3">
    <source>
        <dbReference type="ARBA" id="ARBA00022833"/>
    </source>
</evidence>
<evidence type="ECO:0000256" key="1">
    <source>
        <dbReference type="ARBA" id="ARBA00022723"/>
    </source>
</evidence>